<evidence type="ECO:0000256" key="12">
    <source>
        <dbReference type="ARBA" id="ARBA00022723"/>
    </source>
</evidence>
<keyword evidence="17" id="KW-0460">Magnesium</keyword>
<keyword evidence="14 27" id="KW-0418">Kinase</keyword>
<evidence type="ECO:0000256" key="11">
    <source>
        <dbReference type="ARBA" id="ARBA00022679"/>
    </source>
</evidence>
<dbReference type="FunFam" id="3.30.230.10:FF:000119">
    <property type="entry name" value="Mevalonate kinase"/>
    <property type="match status" value="1"/>
</dbReference>
<evidence type="ECO:0000256" key="3">
    <source>
        <dbReference type="ARBA" id="ARBA00004275"/>
    </source>
</evidence>
<evidence type="ECO:0000256" key="20">
    <source>
        <dbReference type="ARBA" id="ARBA00023098"/>
    </source>
</evidence>
<evidence type="ECO:0000256" key="6">
    <source>
        <dbReference type="ARBA" id="ARBA00011738"/>
    </source>
</evidence>
<name>A0A5N3X928_MUNRE</name>
<comment type="function">
    <text evidence="25 27">Catalyzes the phosphorylation of mevalonate to mevalonate 5-phosphate, a key step in isoprenoid and cholesterol biosynthesis.</text>
</comment>
<evidence type="ECO:0000256" key="24">
    <source>
        <dbReference type="ARBA" id="ARBA00029438"/>
    </source>
</evidence>
<dbReference type="GO" id="GO:0004496">
    <property type="term" value="F:mevalonate kinase activity"/>
    <property type="evidence" value="ECO:0007669"/>
    <property type="project" value="UniProtKB-EC"/>
</dbReference>
<dbReference type="AlphaFoldDB" id="A0A5N3X928"/>
<keyword evidence="11 27" id="KW-0808">Transferase</keyword>
<keyword evidence="18 27" id="KW-0752">Steroid biosynthesis</keyword>
<dbReference type="Gene3D" id="3.30.70.890">
    <property type="entry name" value="GHMP kinase, C-terminal domain"/>
    <property type="match status" value="1"/>
</dbReference>
<comment type="caution">
    <text evidence="30">The sequence shown here is derived from an EMBL/GenBank/DDBJ whole genome shotgun (WGS) entry which is preliminary data.</text>
</comment>
<dbReference type="InterPro" id="IPR006203">
    <property type="entry name" value="GHMP_knse_ATP-bd_CS"/>
</dbReference>
<keyword evidence="21" id="KW-0576">Peroxisome</keyword>
<dbReference type="GO" id="GO:0006695">
    <property type="term" value="P:cholesterol biosynthetic process"/>
    <property type="evidence" value="ECO:0007669"/>
    <property type="project" value="UniProtKB-KW"/>
</dbReference>
<dbReference type="Pfam" id="PF08544">
    <property type="entry name" value="GHMP_kinases_C"/>
    <property type="match status" value="1"/>
</dbReference>
<evidence type="ECO:0000256" key="25">
    <source>
        <dbReference type="ARBA" id="ARBA00053839"/>
    </source>
</evidence>
<evidence type="ECO:0000256" key="5">
    <source>
        <dbReference type="ARBA" id="ARBA00006495"/>
    </source>
</evidence>
<keyword evidence="12" id="KW-0479">Metal-binding</keyword>
<evidence type="ECO:0000256" key="4">
    <source>
        <dbReference type="ARBA" id="ARBA00004496"/>
    </source>
</evidence>
<organism evidence="30 31">
    <name type="scientific">Muntiacus reevesi</name>
    <name type="common">Reeves' muntjac</name>
    <name type="synonym">Cervus reevesi</name>
    <dbReference type="NCBI Taxonomy" id="9886"/>
    <lineage>
        <taxon>Eukaryota</taxon>
        <taxon>Metazoa</taxon>
        <taxon>Chordata</taxon>
        <taxon>Craniata</taxon>
        <taxon>Vertebrata</taxon>
        <taxon>Euteleostomi</taxon>
        <taxon>Mammalia</taxon>
        <taxon>Eutheria</taxon>
        <taxon>Laurasiatheria</taxon>
        <taxon>Artiodactyla</taxon>
        <taxon>Ruminantia</taxon>
        <taxon>Pecora</taxon>
        <taxon>Cervidae</taxon>
        <taxon>Muntiacinae</taxon>
        <taxon>Muntiacus</taxon>
    </lineage>
</organism>
<dbReference type="SUPFAM" id="SSF55060">
    <property type="entry name" value="GHMP Kinase, C-terminal domain"/>
    <property type="match status" value="1"/>
</dbReference>
<comment type="subcellular location">
    <subcellularLocation>
        <location evidence="4 27">Cytoplasm</location>
    </subcellularLocation>
    <subcellularLocation>
        <location evidence="3">Peroxisome</location>
    </subcellularLocation>
</comment>
<keyword evidence="8 27" id="KW-0963">Cytoplasm</keyword>
<keyword evidence="13 27" id="KW-0547">Nucleotide-binding</keyword>
<dbReference type="PANTHER" id="PTHR43290">
    <property type="entry name" value="MEVALONATE KINASE"/>
    <property type="match status" value="1"/>
</dbReference>
<dbReference type="InterPro" id="IPR036554">
    <property type="entry name" value="GHMP_kinase_C_sf"/>
</dbReference>
<comment type="pathway">
    <text evidence="24 27">Isoprenoid biosynthesis; isopentenyl diphosphate biosynthesis via mevalonate pathway; isopentenyl diphosphate from (R)-mevalonate: step 1/3.</text>
</comment>
<evidence type="ECO:0000256" key="26">
    <source>
        <dbReference type="ARBA" id="ARBA00073318"/>
    </source>
</evidence>
<evidence type="ECO:0000256" key="7">
    <source>
        <dbReference type="ARBA" id="ARBA00012103"/>
    </source>
</evidence>
<keyword evidence="19 27" id="KW-0756">Sterol biosynthesis</keyword>
<evidence type="ECO:0000259" key="29">
    <source>
        <dbReference type="Pfam" id="PF08544"/>
    </source>
</evidence>
<feature type="domain" description="GHMP kinase C-terminal" evidence="29">
    <location>
        <begin position="296"/>
        <end position="356"/>
    </location>
</feature>
<dbReference type="GO" id="GO:0005829">
    <property type="term" value="C:cytosol"/>
    <property type="evidence" value="ECO:0007669"/>
    <property type="project" value="TreeGrafter"/>
</dbReference>
<proteinExistence type="inferred from homology"/>
<dbReference type="EMBL" id="VCEB01000014">
    <property type="protein sequence ID" value="KAB0370422.1"/>
    <property type="molecule type" value="Genomic_DNA"/>
</dbReference>
<evidence type="ECO:0000313" key="30">
    <source>
        <dbReference type="EMBL" id="KAB0370422.1"/>
    </source>
</evidence>
<keyword evidence="20 27" id="KW-0443">Lipid metabolism</keyword>
<evidence type="ECO:0000256" key="9">
    <source>
        <dbReference type="ARBA" id="ARBA00022516"/>
    </source>
</evidence>
<evidence type="ECO:0000256" key="16">
    <source>
        <dbReference type="ARBA" id="ARBA00022840"/>
    </source>
</evidence>
<evidence type="ECO:0000256" key="21">
    <source>
        <dbReference type="ARBA" id="ARBA00023140"/>
    </source>
</evidence>
<gene>
    <name evidence="30" type="ORF">FD755_018384</name>
</gene>
<protein>
    <recommendedName>
        <fullName evidence="26 27">Mevalonate kinase</fullName>
        <shortName evidence="27">MK</shortName>
        <ecNumber evidence="7 27">2.7.1.36</ecNumber>
    </recommendedName>
</protein>
<dbReference type="InterPro" id="IPR006205">
    <property type="entry name" value="Mev_gal_kin"/>
</dbReference>
<evidence type="ECO:0000256" key="22">
    <source>
        <dbReference type="ARBA" id="ARBA00023166"/>
    </source>
</evidence>
<dbReference type="GO" id="GO:0019287">
    <property type="term" value="P:isopentenyl diphosphate biosynthetic process, mevalonate pathway"/>
    <property type="evidence" value="ECO:0007669"/>
    <property type="project" value="UniProtKB-UniPathway"/>
</dbReference>
<keyword evidence="9 27" id="KW-0444">Lipid biosynthesis</keyword>
<dbReference type="Pfam" id="PF00288">
    <property type="entry name" value="GHMP_kinases_N"/>
    <property type="match status" value="1"/>
</dbReference>
<feature type="domain" description="GHMP kinase N-terminal" evidence="28">
    <location>
        <begin position="122"/>
        <end position="212"/>
    </location>
</feature>
<sequence>MSSEVLLVSAPGKVILHGEHAVVHGKVALAVALNLRTFLRLQPHSNGKVGLNLPNIGVRRVWDVASLQLLDTSLLGHGDGAALTPEHVEKLKEVAGFPEDCVDPERLSVLAFLYLYLSICQGQRSLPSLDITVWSELPTGAGLGSSAAYSVCLAAALLTACKEIPNPLKDGEAASRWTEENLELINKWAFQGERVIHGNPSGVDNAVSTWGGALRYQQGKISSLKRPPALKILLINTKVPRSTKALVANVRSRLLKFPEIVAPLLTSIDAISLECERVLGEMAAAPTPEHYLVLEELIDMNQHHLNALGVGHASLDQLCRVTTAHGLHSKLTGAGGGGCGITLLRPDLARPEVEAAKRALRDCGFDCWETSIGAPGVSVLKLASVLASGCPAPDADRRPPAPL</sequence>
<keyword evidence="16 27" id="KW-0067">ATP-binding</keyword>
<evidence type="ECO:0000256" key="10">
    <source>
        <dbReference type="ARBA" id="ARBA00022548"/>
    </source>
</evidence>
<evidence type="ECO:0000256" key="14">
    <source>
        <dbReference type="ARBA" id="ARBA00022777"/>
    </source>
</evidence>
<dbReference type="InterPro" id="IPR006204">
    <property type="entry name" value="GHMP_kinase_N_dom"/>
</dbReference>
<dbReference type="GO" id="GO:0005524">
    <property type="term" value="F:ATP binding"/>
    <property type="evidence" value="ECO:0007669"/>
    <property type="project" value="UniProtKB-KW"/>
</dbReference>
<keyword evidence="23 27" id="KW-0753">Steroid metabolism</keyword>
<reference evidence="30 31" key="1">
    <citation type="submission" date="2019-06" db="EMBL/GenBank/DDBJ databases">
        <title>Discovery of a novel chromosome fission-fusion reversal in muntjac.</title>
        <authorList>
            <person name="Mudd A.B."/>
            <person name="Bredeson J.V."/>
            <person name="Baum R."/>
            <person name="Hockemeyer D."/>
            <person name="Rokhsar D.S."/>
        </authorList>
    </citation>
    <scope>NUCLEOTIDE SEQUENCE [LARGE SCALE GENOMIC DNA]</scope>
    <source>
        <strain evidence="30">UCam_UCB_Mr</strain>
        <tissue evidence="30">Fibroblast cell line</tissue>
    </source>
</reference>
<evidence type="ECO:0000256" key="13">
    <source>
        <dbReference type="ARBA" id="ARBA00022741"/>
    </source>
</evidence>
<comment type="similarity">
    <text evidence="5 27">Belongs to the GHMP kinase family. Mevalonate kinase subfamily.</text>
</comment>
<evidence type="ECO:0000256" key="15">
    <source>
        <dbReference type="ARBA" id="ARBA00022778"/>
    </source>
</evidence>
<dbReference type="InterPro" id="IPR020568">
    <property type="entry name" value="Ribosomal_Su5_D2-typ_SF"/>
</dbReference>
<evidence type="ECO:0000256" key="2">
    <source>
        <dbReference type="ARBA" id="ARBA00001946"/>
    </source>
</evidence>
<dbReference type="EC" id="2.7.1.36" evidence="7 27"/>
<evidence type="ECO:0000256" key="17">
    <source>
        <dbReference type="ARBA" id="ARBA00022842"/>
    </source>
</evidence>
<keyword evidence="22 27" id="KW-1207">Sterol metabolism</keyword>
<dbReference type="GO" id="GO:0005777">
    <property type="term" value="C:peroxisome"/>
    <property type="evidence" value="ECO:0007669"/>
    <property type="project" value="UniProtKB-SubCell"/>
</dbReference>
<comment type="subunit">
    <text evidence="6">Homodimer.</text>
</comment>
<evidence type="ECO:0000256" key="8">
    <source>
        <dbReference type="ARBA" id="ARBA00022490"/>
    </source>
</evidence>
<accession>A0A5N3X928</accession>
<keyword evidence="15 27" id="KW-0152">Cholesterol biosynthesis</keyword>
<comment type="cofactor">
    <cofactor evidence="2">
        <name>Mg(2+)</name>
        <dbReference type="ChEBI" id="CHEBI:18420"/>
    </cofactor>
</comment>
<keyword evidence="31" id="KW-1185">Reference proteome</keyword>
<dbReference type="FunFam" id="3.30.70.890:FF:000003">
    <property type="entry name" value="Mevalonate kinase"/>
    <property type="match status" value="1"/>
</dbReference>
<evidence type="ECO:0000256" key="18">
    <source>
        <dbReference type="ARBA" id="ARBA00022955"/>
    </source>
</evidence>
<dbReference type="Proteomes" id="UP000326062">
    <property type="component" value="Chromosome 20"/>
</dbReference>
<dbReference type="Gene3D" id="3.30.230.10">
    <property type="match status" value="1"/>
</dbReference>
<dbReference type="UniPathway" id="UPA00057">
    <property type="reaction ID" value="UER00098"/>
</dbReference>
<dbReference type="PRINTS" id="PR00959">
    <property type="entry name" value="MEVGALKINASE"/>
</dbReference>
<evidence type="ECO:0000256" key="1">
    <source>
        <dbReference type="ARBA" id="ARBA00001375"/>
    </source>
</evidence>
<dbReference type="PANTHER" id="PTHR43290:SF2">
    <property type="entry name" value="MEVALONATE KINASE"/>
    <property type="match status" value="1"/>
</dbReference>
<evidence type="ECO:0000256" key="19">
    <source>
        <dbReference type="ARBA" id="ARBA00023011"/>
    </source>
</evidence>
<evidence type="ECO:0000313" key="31">
    <source>
        <dbReference type="Proteomes" id="UP000326062"/>
    </source>
</evidence>
<dbReference type="GO" id="GO:0046872">
    <property type="term" value="F:metal ion binding"/>
    <property type="evidence" value="ECO:0007669"/>
    <property type="project" value="UniProtKB-KW"/>
</dbReference>
<evidence type="ECO:0000256" key="23">
    <source>
        <dbReference type="ARBA" id="ARBA00023221"/>
    </source>
</evidence>
<evidence type="ECO:0000256" key="27">
    <source>
        <dbReference type="RuleBase" id="RU363087"/>
    </source>
</evidence>
<dbReference type="SUPFAM" id="SSF54211">
    <property type="entry name" value="Ribosomal protein S5 domain 2-like"/>
    <property type="match status" value="1"/>
</dbReference>
<evidence type="ECO:0000259" key="28">
    <source>
        <dbReference type="Pfam" id="PF00288"/>
    </source>
</evidence>
<dbReference type="NCBIfam" id="TIGR00549">
    <property type="entry name" value="mevalon_kin"/>
    <property type="match status" value="1"/>
</dbReference>
<dbReference type="InterPro" id="IPR014721">
    <property type="entry name" value="Ribsml_uS5_D2-typ_fold_subgr"/>
</dbReference>
<comment type="catalytic activity">
    <reaction evidence="1 27">
        <text>(R)-mevalonate + ATP = (R)-5-phosphomevalonate + ADP + H(+)</text>
        <dbReference type="Rhea" id="RHEA:17065"/>
        <dbReference type="ChEBI" id="CHEBI:15378"/>
        <dbReference type="ChEBI" id="CHEBI:30616"/>
        <dbReference type="ChEBI" id="CHEBI:36464"/>
        <dbReference type="ChEBI" id="CHEBI:58146"/>
        <dbReference type="ChEBI" id="CHEBI:456216"/>
        <dbReference type="EC" id="2.7.1.36"/>
    </reaction>
</comment>
<dbReference type="PROSITE" id="PS00627">
    <property type="entry name" value="GHMP_KINASES_ATP"/>
    <property type="match status" value="1"/>
</dbReference>
<keyword evidence="10 27" id="KW-0153">Cholesterol metabolism</keyword>
<dbReference type="InterPro" id="IPR013750">
    <property type="entry name" value="GHMP_kinase_C_dom"/>
</dbReference>